<protein>
    <submittedName>
        <fullName evidence="2">Uncharacterized protein</fullName>
    </submittedName>
</protein>
<dbReference type="AlphaFoldDB" id="A0AAV4UHX7"/>
<dbReference type="Proteomes" id="UP001054837">
    <property type="component" value="Unassembled WGS sequence"/>
</dbReference>
<name>A0AAV4UHX7_9ARAC</name>
<proteinExistence type="predicted"/>
<evidence type="ECO:0000313" key="3">
    <source>
        <dbReference type="Proteomes" id="UP001054837"/>
    </source>
</evidence>
<keyword evidence="3" id="KW-1185">Reference proteome</keyword>
<evidence type="ECO:0000256" key="1">
    <source>
        <dbReference type="SAM" id="MobiDB-lite"/>
    </source>
</evidence>
<feature type="region of interest" description="Disordered" evidence="1">
    <location>
        <begin position="76"/>
        <end position="117"/>
    </location>
</feature>
<dbReference type="EMBL" id="BPLQ01011349">
    <property type="protein sequence ID" value="GIY57517.1"/>
    <property type="molecule type" value="Genomic_DNA"/>
</dbReference>
<reference evidence="2 3" key="1">
    <citation type="submission" date="2021-06" db="EMBL/GenBank/DDBJ databases">
        <title>Caerostris darwini draft genome.</title>
        <authorList>
            <person name="Kono N."/>
            <person name="Arakawa K."/>
        </authorList>
    </citation>
    <scope>NUCLEOTIDE SEQUENCE [LARGE SCALE GENOMIC DNA]</scope>
</reference>
<evidence type="ECO:0000313" key="2">
    <source>
        <dbReference type="EMBL" id="GIY57517.1"/>
    </source>
</evidence>
<organism evidence="2 3">
    <name type="scientific">Caerostris darwini</name>
    <dbReference type="NCBI Taxonomy" id="1538125"/>
    <lineage>
        <taxon>Eukaryota</taxon>
        <taxon>Metazoa</taxon>
        <taxon>Ecdysozoa</taxon>
        <taxon>Arthropoda</taxon>
        <taxon>Chelicerata</taxon>
        <taxon>Arachnida</taxon>
        <taxon>Araneae</taxon>
        <taxon>Araneomorphae</taxon>
        <taxon>Entelegynae</taxon>
        <taxon>Araneoidea</taxon>
        <taxon>Araneidae</taxon>
        <taxon>Caerostris</taxon>
    </lineage>
</organism>
<accession>A0AAV4UHX7</accession>
<sequence length="117" mass="13425">MLRSNIDVSKGLVNGNMGFITEIIWTNFRRDQVYAEDIPRMSQTEVEMKTSEVLEQEMNISSEVIKVFEQVINFEGGETKASPEETNLEKGETKTSPEEEMKTSPKEIDFENNSKKK</sequence>
<gene>
    <name evidence="2" type="ORF">CDAR_79481</name>
</gene>
<feature type="compositionally biased region" description="Basic and acidic residues" evidence="1">
    <location>
        <begin position="77"/>
        <end position="117"/>
    </location>
</feature>
<comment type="caution">
    <text evidence="2">The sequence shown here is derived from an EMBL/GenBank/DDBJ whole genome shotgun (WGS) entry which is preliminary data.</text>
</comment>